<dbReference type="GO" id="GO:0006396">
    <property type="term" value="P:RNA processing"/>
    <property type="evidence" value="ECO:0007669"/>
    <property type="project" value="InterPro"/>
</dbReference>
<dbReference type="CDD" id="cd18109">
    <property type="entry name" value="SpoU-like_RNA-MTase"/>
    <property type="match status" value="1"/>
</dbReference>
<dbReference type="InterPro" id="IPR051259">
    <property type="entry name" value="rRNA_Methyltransferase"/>
</dbReference>
<dbReference type="SUPFAM" id="SSF75217">
    <property type="entry name" value="alpha/beta knot"/>
    <property type="match status" value="1"/>
</dbReference>
<evidence type="ECO:0000256" key="3">
    <source>
        <dbReference type="ARBA" id="ARBA00022679"/>
    </source>
</evidence>
<dbReference type="STRING" id="561365.SAMN05660866_02807"/>
<dbReference type="OrthoDB" id="9785673at2"/>
<protein>
    <submittedName>
        <fullName evidence="5">RNA methyltransferase, TrmH family</fullName>
    </submittedName>
</protein>
<feature type="domain" description="RNA 2-O ribose methyltransferase substrate binding" evidence="4">
    <location>
        <begin position="26"/>
        <end position="91"/>
    </location>
</feature>
<dbReference type="SUPFAM" id="SSF55315">
    <property type="entry name" value="L30e-like"/>
    <property type="match status" value="1"/>
</dbReference>
<reference evidence="6" key="1">
    <citation type="submission" date="2017-02" db="EMBL/GenBank/DDBJ databases">
        <authorList>
            <person name="Varghese N."/>
            <person name="Submissions S."/>
        </authorList>
    </citation>
    <scope>NUCLEOTIDE SEQUENCE [LARGE SCALE GENOMIC DNA]</scope>
    <source>
        <strain evidence="6">DSM 23546</strain>
    </source>
</reference>
<evidence type="ECO:0000313" key="6">
    <source>
        <dbReference type="Proteomes" id="UP000190339"/>
    </source>
</evidence>
<sequence length="239" mass="26697">MVVKSELKLIKSLQQKKCRNEHGLFVVEGKKTIEEVLKSDIKLYKLFAVDSEDFKIEGVEVNRITNKELSQISSLKNPNGYLGVFHIPKQEQKIPSDWILVLDGLQDPGNFGTIIRLCDWFGVSDIVCSPETVDCYNPKVLQATMGSISRVRIQYTELNSYLSFNTLPIYGTFMDGNNVNDLRLPEKGILIMGNEGKGISDSITQLCTDRLAIPQFGGTTTESLNVASAVAILLHEIRK</sequence>
<dbReference type="SMART" id="SM00967">
    <property type="entry name" value="SpoU_sub_bind"/>
    <property type="match status" value="1"/>
</dbReference>
<keyword evidence="3 5" id="KW-0808">Transferase</keyword>
<dbReference type="InterPro" id="IPR053888">
    <property type="entry name" value="MRM3-like_sub_bind"/>
</dbReference>
<evidence type="ECO:0000256" key="1">
    <source>
        <dbReference type="ARBA" id="ARBA00007228"/>
    </source>
</evidence>
<dbReference type="Gene3D" id="3.30.1330.30">
    <property type="match status" value="1"/>
</dbReference>
<dbReference type="Pfam" id="PF22435">
    <property type="entry name" value="MRM3-like_sub_bind"/>
    <property type="match status" value="1"/>
</dbReference>
<proteinExistence type="inferred from homology"/>
<dbReference type="RefSeq" id="WP_079513244.1">
    <property type="nucleotide sequence ID" value="NZ_FUYL01000009.1"/>
</dbReference>
<dbReference type="InterPro" id="IPR029026">
    <property type="entry name" value="tRNA_m1G_MTases_N"/>
</dbReference>
<dbReference type="Pfam" id="PF00588">
    <property type="entry name" value="SpoU_methylase"/>
    <property type="match status" value="1"/>
</dbReference>
<dbReference type="PANTHER" id="PTHR43191">
    <property type="entry name" value="RRNA METHYLTRANSFERASE 3"/>
    <property type="match status" value="1"/>
</dbReference>
<dbReference type="EMBL" id="FUYL01000009">
    <property type="protein sequence ID" value="SKB69206.1"/>
    <property type="molecule type" value="Genomic_DNA"/>
</dbReference>
<gene>
    <name evidence="5" type="ORF">SAMN05660866_02807</name>
</gene>
<dbReference type="GO" id="GO:0032259">
    <property type="term" value="P:methylation"/>
    <property type="evidence" value="ECO:0007669"/>
    <property type="project" value="UniProtKB-KW"/>
</dbReference>
<dbReference type="InterPro" id="IPR029028">
    <property type="entry name" value="Alpha/beta_knot_MTases"/>
</dbReference>
<evidence type="ECO:0000256" key="2">
    <source>
        <dbReference type="ARBA" id="ARBA00022603"/>
    </source>
</evidence>
<dbReference type="Gene3D" id="3.40.1280.10">
    <property type="match status" value="1"/>
</dbReference>
<keyword evidence="6" id="KW-1185">Reference proteome</keyword>
<dbReference type="GO" id="GO:0003723">
    <property type="term" value="F:RNA binding"/>
    <property type="evidence" value="ECO:0007669"/>
    <property type="project" value="InterPro"/>
</dbReference>
<name>A0A1T5DC36_9FLAO</name>
<dbReference type="InterPro" id="IPR001537">
    <property type="entry name" value="SpoU_MeTrfase"/>
</dbReference>
<accession>A0A1T5DC36</accession>
<keyword evidence="2 5" id="KW-0489">Methyltransferase</keyword>
<dbReference type="Proteomes" id="UP000190339">
    <property type="component" value="Unassembled WGS sequence"/>
</dbReference>
<organism evidence="5 6">
    <name type="scientific">Maribacter arcticus</name>
    <dbReference type="NCBI Taxonomy" id="561365"/>
    <lineage>
        <taxon>Bacteria</taxon>
        <taxon>Pseudomonadati</taxon>
        <taxon>Bacteroidota</taxon>
        <taxon>Flavobacteriia</taxon>
        <taxon>Flavobacteriales</taxon>
        <taxon>Flavobacteriaceae</taxon>
        <taxon>Maribacter</taxon>
    </lineage>
</organism>
<dbReference type="InterPro" id="IPR013123">
    <property type="entry name" value="SpoU_subst-bd"/>
</dbReference>
<dbReference type="AlphaFoldDB" id="A0A1T5DC36"/>
<dbReference type="GO" id="GO:0008173">
    <property type="term" value="F:RNA methyltransferase activity"/>
    <property type="evidence" value="ECO:0007669"/>
    <property type="project" value="InterPro"/>
</dbReference>
<evidence type="ECO:0000313" key="5">
    <source>
        <dbReference type="EMBL" id="SKB69206.1"/>
    </source>
</evidence>
<dbReference type="PANTHER" id="PTHR43191:SF2">
    <property type="entry name" value="RRNA METHYLTRANSFERASE 3, MITOCHONDRIAL"/>
    <property type="match status" value="1"/>
</dbReference>
<comment type="similarity">
    <text evidence="1">Belongs to the class IV-like SAM-binding methyltransferase superfamily. RNA methyltransferase TrmH family.</text>
</comment>
<dbReference type="GO" id="GO:0005737">
    <property type="term" value="C:cytoplasm"/>
    <property type="evidence" value="ECO:0007669"/>
    <property type="project" value="UniProtKB-ARBA"/>
</dbReference>
<evidence type="ECO:0000259" key="4">
    <source>
        <dbReference type="SMART" id="SM00967"/>
    </source>
</evidence>
<dbReference type="InterPro" id="IPR029064">
    <property type="entry name" value="Ribosomal_eL30-like_sf"/>
</dbReference>